<organism evidence="2 3">
    <name type="scientific">Clostridium intestinale</name>
    <dbReference type="NCBI Taxonomy" id="36845"/>
    <lineage>
        <taxon>Bacteria</taxon>
        <taxon>Bacillati</taxon>
        <taxon>Bacillota</taxon>
        <taxon>Clostridia</taxon>
        <taxon>Eubacteriales</taxon>
        <taxon>Clostridiaceae</taxon>
        <taxon>Clostridium</taxon>
    </lineage>
</organism>
<feature type="transmembrane region" description="Helical" evidence="1">
    <location>
        <begin position="303"/>
        <end position="320"/>
    </location>
</feature>
<keyword evidence="1" id="KW-0812">Transmembrane</keyword>
<keyword evidence="1" id="KW-1133">Transmembrane helix</keyword>
<evidence type="ECO:0000256" key="1">
    <source>
        <dbReference type="SAM" id="Phobius"/>
    </source>
</evidence>
<dbReference type="AlphaFoldDB" id="A0A7D6VM13"/>
<name>A0A7D6VM13_9CLOT</name>
<feature type="transmembrane region" description="Helical" evidence="1">
    <location>
        <begin position="332"/>
        <end position="354"/>
    </location>
</feature>
<accession>A0A7D6VM13</accession>
<keyword evidence="1" id="KW-0472">Membrane</keyword>
<sequence length="367" mass="43214">MVKNMLIQYEYEVLSFAAFISNSKVDGNLSFLLSKLNDELEEDTELYIKKLIINGFIDKKQERITINTNIWMSFFASLLQDEFDKNKMNVQCHLDKVSKSIYFNINGSNKKFNLILNEDYKVNNVGKDCIYMCKTYEYGHDIYWLDLVNDINLLSLFYNYLINEISNINRSIYKKIDNLEGLTSSHVSEIFNNSIKKYFLRGKYTIFELKDSEIKYIKKLMIEDDISFYAVKKNKIIICIIKKKDIITFLELKDSKVHFSEFANREISELKEKLDKKVSQYRNLVMYKENNVLDTTIKLTTQLITYTAPTALIISMLGLLNVNISKVMQYKWILIVAIIVLAIIQVGIFIFIYVPGYKINRFKWDID</sequence>
<reference evidence="2 3" key="1">
    <citation type="submission" date="2020-07" db="EMBL/GenBank/DDBJ databases">
        <title>Electron transfer.</title>
        <authorList>
            <person name="Huang L."/>
            <person name="Liu X."/>
            <person name="Zhou S."/>
        </authorList>
    </citation>
    <scope>NUCLEOTIDE SEQUENCE [LARGE SCALE GENOMIC DNA]</scope>
    <source>
        <strain evidence="2 3">Lx1</strain>
    </source>
</reference>
<dbReference type="KEGG" id="cint:HZF06_12070"/>
<dbReference type="EMBL" id="CP059378">
    <property type="protein sequence ID" value="QLY77847.1"/>
    <property type="molecule type" value="Genomic_DNA"/>
</dbReference>
<gene>
    <name evidence="2" type="ORF">HZF06_12070</name>
</gene>
<protein>
    <submittedName>
        <fullName evidence="2">Uncharacterized protein</fullName>
    </submittedName>
</protein>
<evidence type="ECO:0000313" key="2">
    <source>
        <dbReference type="EMBL" id="QLY77847.1"/>
    </source>
</evidence>
<dbReference type="Proteomes" id="UP000512286">
    <property type="component" value="Chromosome"/>
</dbReference>
<evidence type="ECO:0000313" key="3">
    <source>
        <dbReference type="Proteomes" id="UP000512286"/>
    </source>
</evidence>
<proteinExistence type="predicted"/>